<reference evidence="3 4" key="1">
    <citation type="submission" date="2019-01" db="EMBL/GenBank/DDBJ databases">
        <title>Sequencing of cultivated peanut Arachis hypogaea provides insights into genome evolution and oil improvement.</title>
        <authorList>
            <person name="Chen X."/>
        </authorList>
    </citation>
    <scope>NUCLEOTIDE SEQUENCE [LARGE SCALE GENOMIC DNA]</scope>
    <source>
        <strain evidence="4">cv. Fuhuasheng</strain>
        <tissue evidence="3">Leaves</tissue>
    </source>
</reference>
<gene>
    <name evidence="3" type="ORF">Ahy_B10g104325</name>
</gene>
<dbReference type="AlphaFoldDB" id="A0A444X584"/>
<name>A0A444X584_ARAHY</name>
<keyword evidence="2" id="KW-0472">Membrane</keyword>
<keyword evidence="4" id="KW-1185">Reference proteome</keyword>
<evidence type="ECO:0000256" key="2">
    <source>
        <dbReference type="SAM" id="Phobius"/>
    </source>
</evidence>
<dbReference type="Proteomes" id="UP000289738">
    <property type="component" value="Chromosome B10"/>
</dbReference>
<feature type="transmembrane region" description="Helical" evidence="2">
    <location>
        <begin position="95"/>
        <end position="117"/>
    </location>
</feature>
<evidence type="ECO:0000313" key="3">
    <source>
        <dbReference type="EMBL" id="RYQ84835.1"/>
    </source>
</evidence>
<protein>
    <submittedName>
        <fullName evidence="3">Uncharacterized protein</fullName>
    </submittedName>
</protein>
<proteinExistence type="predicted"/>
<comment type="caution">
    <text evidence="3">The sequence shown here is derived from an EMBL/GenBank/DDBJ whole genome shotgun (WGS) entry which is preliminary data.</text>
</comment>
<sequence>MWSTSTEKAYSSRDNDNNDSAEVAVDVAPQSPFNNEPDISTNPVFNTQDVYALDDLRLVSTPKIGVNGLIIKVIGNVKTALVVPKVTYTWPYLKFFPTVMGPIVTILFNWFFLSSWVQYMYQKSSLKLHLNFFFIAPIKD</sequence>
<keyword evidence="2" id="KW-0812">Transmembrane</keyword>
<feature type="region of interest" description="Disordered" evidence="1">
    <location>
        <begin position="1"/>
        <end position="25"/>
    </location>
</feature>
<evidence type="ECO:0000256" key="1">
    <source>
        <dbReference type="SAM" id="MobiDB-lite"/>
    </source>
</evidence>
<evidence type="ECO:0000313" key="4">
    <source>
        <dbReference type="Proteomes" id="UP000289738"/>
    </source>
</evidence>
<accession>A0A444X584</accession>
<keyword evidence="2" id="KW-1133">Transmembrane helix</keyword>
<organism evidence="3 4">
    <name type="scientific">Arachis hypogaea</name>
    <name type="common">Peanut</name>
    <dbReference type="NCBI Taxonomy" id="3818"/>
    <lineage>
        <taxon>Eukaryota</taxon>
        <taxon>Viridiplantae</taxon>
        <taxon>Streptophyta</taxon>
        <taxon>Embryophyta</taxon>
        <taxon>Tracheophyta</taxon>
        <taxon>Spermatophyta</taxon>
        <taxon>Magnoliopsida</taxon>
        <taxon>eudicotyledons</taxon>
        <taxon>Gunneridae</taxon>
        <taxon>Pentapetalae</taxon>
        <taxon>rosids</taxon>
        <taxon>fabids</taxon>
        <taxon>Fabales</taxon>
        <taxon>Fabaceae</taxon>
        <taxon>Papilionoideae</taxon>
        <taxon>50 kb inversion clade</taxon>
        <taxon>dalbergioids sensu lato</taxon>
        <taxon>Dalbergieae</taxon>
        <taxon>Pterocarpus clade</taxon>
        <taxon>Arachis</taxon>
    </lineage>
</organism>
<dbReference type="EMBL" id="SDMP01000020">
    <property type="protein sequence ID" value="RYQ84835.1"/>
    <property type="molecule type" value="Genomic_DNA"/>
</dbReference>